<feature type="transmembrane region" description="Helical" evidence="19">
    <location>
        <begin position="360"/>
        <end position="383"/>
    </location>
</feature>
<evidence type="ECO:0000259" key="20">
    <source>
        <dbReference type="PROSITE" id="PS50855"/>
    </source>
</evidence>
<dbReference type="SUPFAM" id="SSF81442">
    <property type="entry name" value="Cytochrome c oxidase subunit I-like"/>
    <property type="match status" value="1"/>
</dbReference>
<feature type="transmembrane region" description="Helical" evidence="19">
    <location>
        <begin position="168"/>
        <end position="189"/>
    </location>
</feature>
<dbReference type="GO" id="GO:0006119">
    <property type="term" value="P:oxidative phosphorylation"/>
    <property type="evidence" value="ECO:0007669"/>
    <property type="project" value="UniProtKB-UniPathway"/>
</dbReference>
<keyword evidence="10" id="KW-0479">Metal-binding</keyword>
<dbReference type="Gene3D" id="1.10.287.70">
    <property type="match status" value="1"/>
</dbReference>
<feature type="transmembrane region" description="Helical" evidence="19">
    <location>
        <begin position="817"/>
        <end position="836"/>
    </location>
</feature>
<feature type="transmembrane region" description="Helical" evidence="19">
    <location>
        <begin position="612"/>
        <end position="629"/>
    </location>
</feature>
<evidence type="ECO:0000256" key="9">
    <source>
        <dbReference type="ARBA" id="ARBA00022692"/>
    </source>
</evidence>
<dbReference type="CDD" id="cd01662">
    <property type="entry name" value="Ubiquinol_Oxidase_I"/>
    <property type="match status" value="1"/>
</dbReference>
<proteinExistence type="inferred from homology"/>
<dbReference type="PROSITE" id="PS50855">
    <property type="entry name" value="COX1"/>
    <property type="match status" value="1"/>
</dbReference>
<dbReference type="SUPFAM" id="SSF81452">
    <property type="entry name" value="Cytochrome c oxidase subunit III-like"/>
    <property type="match status" value="1"/>
</dbReference>
<gene>
    <name evidence="21" type="primary">ctaD</name>
    <name evidence="21" type="ORF">DBO85_13365</name>
</gene>
<sequence>MTERQAGATPDNPQEDQFDAVWGNPRGWRALTIVNHTTIGLRFMITGLVFFLIGGLLAMLIRTQLALPGQEVVGPDLYNQAFTMHGTLMMFLFAVPMMEGLAVYLIPKMIGARDLVFPRLSSLGYWCYLFGGIILCSSLFLDLAPKAGWFMYTPLSSAAHTPGAHSDFWLLGITFVEISAVSAGVELVVSILRSRAPGMALNRMPIYGWYILVMAMMIVVGFPPLILGSILLELERAAGMPFFDPSRGGDPVLWQHLFWLFGHPEVYIIFLPAAGIVSTLLPVFCGRPLVGYRWVVLGVISTGFISFGLWVHHMFTVGIPQLAQAFFSAASMLVAIPTAVQVFSWLATLWLGKPRYSLPMLWLVGFLLVFVCGGLTGVMLALVPFDWQVHDTHFVVAHMHYVLVGGMFFPLMAGLYYWMPHFSGRMPSERLGRWGFWLFFAGFNITFLIMHWTGLLGMPRRIYTYETGLGWDLPNLISSVGSFIMAIGVATLLLDFVLHFRFGRRAAQNPWQADTLEWATSLPPSPYNFASLPRIEDRHPLWTRPDLPQSIARGEHSLATADHGRRETWGTDALTGRPSEIIHLPGNSLLPFIAALCIGVVCISLLAKGYWIALIATVASIGVLLRWSWENGAHPAAAPDARTQPGDLPLHSRTCDGPGRWGMGVTLLANGSLYLSMLFGWFYLWTVAPGGMTGEARLQHWPLLLGIGLLSAAVLWLRRCLKRLRAGDDAQLAGNLTAVTGLGLAQSALLLWALLDAGLAPRASAHDALLMFAVIYLLVHCVLGCALLALQSWRVRLGLVNAECPYEPFVVAPLWQYNLGVLASGYVALLLFPLSWSAS</sequence>
<evidence type="ECO:0000256" key="5">
    <source>
        <dbReference type="ARBA" id="ARBA00022448"/>
    </source>
</evidence>
<dbReference type="Gene3D" id="1.20.210.10">
    <property type="entry name" value="Cytochrome c oxidase-like, subunit I domain"/>
    <property type="match status" value="1"/>
</dbReference>
<evidence type="ECO:0000256" key="16">
    <source>
        <dbReference type="ARBA" id="ARBA00023136"/>
    </source>
</evidence>
<evidence type="ECO:0000256" key="4">
    <source>
        <dbReference type="ARBA" id="ARBA00012949"/>
    </source>
</evidence>
<keyword evidence="7 18" id="KW-0349">Heme</keyword>
<evidence type="ECO:0000256" key="12">
    <source>
        <dbReference type="ARBA" id="ARBA00022982"/>
    </source>
</evidence>
<dbReference type="PROSITE" id="PS00077">
    <property type="entry name" value="COX1_CUB"/>
    <property type="match status" value="1"/>
</dbReference>
<evidence type="ECO:0000256" key="8">
    <source>
        <dbReference type="ARBA" id="ARBA00022660"/>
    </source>
</evidence>
<keyword evidence="15" id="KW-0186">Copper</keyword>
<evidence type="ECO:0000313" key="22">
    <source>
        <dbReference type="Proteomes" id="UP000244064"/>
    </source>
</evidence>
<comment type="similarity">
    <text evidence="3 18">Belongs to the heme-copper respiratory oxidase family.</text>
</comment>
<dbReference type="Pfam" id="PF00115">
    <property type="entry name" value="COX1"/>
    <property type="match status" value="1"/>
</dbReference>
<dbReference type="Gene3D" id="1.20.120.80">
    <property type="entry name" value="Cytochrome c oxidase, subunit III, four-helix bundle"/>
    <property type="match status" value="1"/>
</dbReference>
<feature type="transmembrane region" description="Helical" evidence="19">
    <location>
        <begin position="325"/>
        <end position="348"/>
    </location>
</feature>
<dbReference type="PANTHER" id="PTHR10422:SF35">
    <property type="entry name" value="CYTOCHROME BO(3) UBIQUINOL OXIDASE SUBUNIT 1"/>
    <property type="match status" value="1"/>
</dbReference>
<dbReference type="PANTHER" id="PTHR10422">
    <property type="entry name" value="CYTOCHROME C OXIDASE SUBUNIT 1"/>
    <property type="match status" value="1"/>
</dbReference>
<keyword evidence="16 19" id="KW-0472">Membrane</keyword>
<dbReference type="Proteomes" id="UP000244064">
    <property type="component" value="Unassembled WGS sequence"/>
</dbReference>
<keyword evidence="8 18" id="KW-0679">Respiratory chain</keyword>
<feature type="transmembrane region" description="Helical" evidence="19">
    <location>
        <begin position="292"/>
        <end position="313"/>
    </location>
</feature>
<feature type="transmembrane region" description="Helical" evidence="19">
    <location>
        <begin position="703"/>
        <end position="721"/>
    </location>
</feature>
<evidence type="ECO:0000256" key="13">
    <source>
        <dbReference type="ARBA" id="ARBA00022989"/>
    </source>
</evidence>
<accession>A0A2T5P6K2</accession>
<comment type="subcellular location">
    <subcellularLocation>
        <location evidence="1">Cell membrane</location>
        <topology evidence="1">Multi-pass membrane protein</topology>
    </subcellularLocation>
</comment>
<dbReference type="EC" id="7.1.1.9" evidence="4"/>
<feature type="transmembrane region" description="Helical" evidence="19">
    <location>
        <begin position="589"/>
        <end position="606"/>
    </location>
</feature>
<dbReference type="UniPathway" id="UPA00705"/>
<evidence type="ECO:0000256" key="14">
    <source>
        <dbReference type="ARBA" id="ARBA00023004"/>
    </source>
</evidence>
<dbReference type="GO" id="GO:0046872">
    <property type="term" value="F:metal ion binding"/>
    <property type="evidence" value="ECO:0007669"/>
    <property type="project" value="UniProtKB-KW"/>
</dbReference>
<evidence type="ECO:0000256" key="19">
    <source>
        <dbReference type="SAM" id="Phobius"/>
    </source>
</evidence>
<dbReference type="RefSeq" id="WP_108107772.1">
    <property type="nucleotide sequence ID" value="NZ_QASN01000020.1"/>
</dbReference>
<evidence type="ECO:0000256" key="15">
    <source>
        <dbReference type="ARBA" id="ARBA00023008"/>
    </source>
</evidence>
<evidence type="ECO:0000256" key="1">
    <source>
        <dbReference type="ARBA" id="ARBA00004651"/>
    </source>
</evidence>
<keyword evidence="22" id="KW-1185">Reference proteome</keyword>
<feature type="transmembrane region" description="Helical" evidence="19">
    <location>
        <begin position="767"/>
        <end position="790"/>
    </location>
</feature>
<feature type="transmembrane region" description="Helical" evidence="19">
    <location>
        <begin position="81"/>
        <end position="106"/>
    </location>
</feature>
<keyword evidence="5 18" id="KW-0813">Transport</keyword>
<dbReference type="AlphaFoldDB" id="A0A2T5P6K2"/>
<dbReference type="GO" id="GO:0022904">
    <property type="term" value="P:respiratory electron transport chain"/>
    <property type="evidence" value="ECO:0007669"/>
    <property type="project" value="InterPro"/>
</dbReference>
<evidence type="ECO:0000313" key="21">
    <source>
        <dbReference type="EMBL" id="PTU73327.1"/>
    </source>
</evidence>
<organism evidence="21 22">
    <name type="scientific">Pseudomonas mangrovi</name>
    <dbReference type="NCBI Taxonomy" id="2161748"/>
    <lineage>
        <taxon>Bacteria</taxon>
        <taxon>Pseudomonadati</taxon>
        <taxon>Pseudomonadota</taxon>
        <taxon>Gammaproteobacteria</taxon>
        <taxon>Pseudomonadales</taxon>
        <taxon>Pseudomonadaceae</taxon>
        <taxon>Pseudomonas</taxon>
    </lineage>
</organism>
<dbReference type="PRINTS" id="PR01165">
    <property type="entry name" value="CYCOXIDASEI"/>
</dbReference>
<feature type="transmembrane region" description="Helical" evidence="19">
    <location>
        <begin position="431"/>
        <end position="456"/>
    </location>
</feature>
<feature type="transmembrane region" description="Helical" evidence="19">
    <location>
        <begin position="395"/>
        <end position="419"/>
    </location>
</feature>
<evidence type="ECO:0000256" key="11">
    <source>
        <dbReference type="ARBA" id="ARBA00022967"/>
    </source>
</evidence>
<feature type="transmembrane region" description="Helical" evidence="19">
    <location>
        <begin position="266"/>
        <end position="285"/>
    </location>
</feature>
<dbReference type="GO" id="GO:0015990">
    <property type="term" value="P:electron transport coupled proton transport"/>
    <property type="evidence" value="ECO:0007669"/>
    <property type="project" value="InterPro"/>
</dbReference>
<dbReference type="OrthoDB" id="9803294at2"/>
<feature type="transmembrane region" description="Helical" evidence="19">
    <location>
        <begin position="39"/>
        <end position="61"/>
    </location>
</feature>
<dbReference type="InterPro" id="IPR000883">
    <property type="entry name" value="Cyt_C_Oxase_1"/>
</dbReference>
<dbReference type="InterPro" id="IPR014241">
    <property type="entry name" value="Cyt_c_oxidase_su1_bac"/>
</dbReference>
<dbReference type="InterPro" id="IPR035973">
    <property type="entry name" value="Cyt_c_oxidase_su3-like_sf"/>
</dbReference>
<evidence type="ECO:0000256" key="3">
    <source>
        <dbReference type="ARBA" id="ARBA00009578"/>
    </source>
</evidence>
<evidence type="ECO:0000256" key="2">
    <source>
        <dbReference type="ARBA" id="ARBA00004673"/>
    </source>
</evidence>
<protein>
    <recommendedName>
        <fullName evidence="4">cytochrome-c oxidase</fullName>
        <ecNumber evidence="4">7.1.1.9</ecNumber>
    </recommendedName>
</protein>
<dbReference type="InterPro" id="IPR023615">
    <property type="entry name" value="Cyt_c_Oxase_su1_BS"/>
</dbReference>
<keyword evidence="12 18" id="KW-0249">Electron transport</keyword>
<dbReference type="NCBIfam" id="TIGR02891">
    <property type="entry name" value="CtaD_CoxA"/>
    <property type="match status" value="1"/>
</dbReference>
<dbReference type="GO" id="GO:0005886">
    <property type="term" value="C:plasma membrane"/>
    <property type="evidence" value="ECO:0007669"/>
    <property type="project" value="UniProtKB-SubCell"/>
</dbReference>
<reference evidence="21 22" key="1">
    <citation type="submission" date="2018-04" db="EMBL/GenBank/DDBJ databases">
        <title>Pseudomonas sp. nov., isolated from mangrove soil.</title>
        <authorList>
            <person name="Chen C."/>
        </authorList>
    </citation>
    <scope>NUCLEOTIDE SEQUENCE [LARGE SCALE GENOMIC DNA]</scope>
    <source>
        <strain evidence="21 22">TC-11</strain>
    </source>
</reference>
<comment type="caution">
    <text evidence="21">The sequence shown here is derived from an EMBL/GenBank/DDBJ whole genome shotgun (WGS) entry which is preliminary data.</text>
</comment>
<feature type="transmembrane region" description="Helical" evidence="19">
    <location>
        <begin position="126"/>
        <end position="148"/>
    </location>
</feature>
<dbReference type="GO" id="GO:0020037">
    <property type="term" value="F:heme binding"/>
    <property type="evidence" value="ECO:0007669"/>
    <property type="project" value="InterPro"/>
</dbReference>
<dbReference type="InterPro" id="IPR023616">
    <property type="entry name" value="Cyt_c_oxase-like_su1_dom"/>
</dbReference>
<evidence type="ECO:0000256" key="10">
    <source>
        <dbReference type="ARBA" id="ARBA00022723"/>
    </source>
</evidence>
<keyword evidence="11" id="KW-1278">Translocase</keyword>
<dbReference type="EMBL" id="QASN01000020">
    <property type="protein sequence ID" value="PTU73327.1"/>
    <property type="molecule type" value="Genomic_DNA"/>
</dbReference>
<evidence type="ECO:0000256" key="7">
    <source>
        <dbReference type="ARBA" id="ARBA00022617"/>
    </source>
</evidence>
<dbReference type="InterPro" id="IPR013833">
    <property type="entry name" value="Cyt_c_oxidase_su3_a-hlx"/>
</dbReference>
<feature type="transmembrane region" description="Helical" evidence="19">
    <location>
        <begin position="733"/>
        <end position="755"/>
    </location>
</feature>
<feature type="domain" description="Cytochrome oxidase subunit I profile" evidence="20">
    <location>
        <begin position="28"/>
        <end position="536"/>
    </location>
</feature>
<feature type="transmembrane region" description="Helical" evidence="19">
    <location>
        <begin position="476"/>
        <end position="498"/>
    </location>
</feature>
<dbReference type="InterPro" id="IPR036927">
    <property type="entry name" value="Cyt_c_oxase-like_su1_sf"/>
</dbReference>
<keyword evidence="9 18" id="KW-0812">Transmembrane</keyword>
<feature type="transmembrane region" description="Helical" evidence="19">
    <location>
        <begin position="661"/>
        <end position="683"/>
    </location>
</feature>
<keyword evidence="13 19" id="KW-1133">Transmembrane helix</keyword>
<evidence type="ECO:0000256" key="6">
    <source>
        <dbReference type="ARBA" id="ARBA00022475"/>
    </source>
</evidence>
<keyword evidence="6" id="KW-1003">Cell membrane</keyword>
<comment type="catalytic activity">
    <reaction evidence="17">
        <text>4 Fe(II)-[cytochrome c] + O2 + 8 H(+)(in) = 4 Fe(III)-[cytochrome c] + 2 H2O + 4 H(+)(out)</text>
        <dbReference type="Rhea" id="RHEA:11436"/>
        <dbReference type="Rhea" id="RHEA-COMP:10350"/>
        <dbReference type="Rhea" id="RHEA-COMP:14399"/>
        <dbReference type="ChEBI" id="CHEBI:15377"/>
        <dbReference type="ChEBI" id="CHEBI:15378"/>
        <dbReference type="ChEBI" id="CHEBI:15379"/>
        <dbReference type="ChEBI" id="CHEBI:29033"/>
        <dbReference type="ChEBI" id="CHEBI:29034"/>
        <dbReference type="EC" id="7.1.1.9"/>
    </reaction>
</comment>
<comment type="pathway">
    <text evidence="2">Energy metabolism; oxidative phosphorylation.</text>
</comment>
<name>A0A2T5P6K2_9PSED</name>
<dbReference type="FunFam" id="1.20.210.10:FF:000006">
    <property type="entry name" value="Cytochrome c oxidase subunit 1"/>
    <property type="match status" value="1"/>
</dbReference>
<evidence type="ECO:0000256" key="18">
    <source>
        <dbReference type="RuleBase" id="RU000370"/>
    </source>
</evidence>
<keyword evidence="14" id="KW-0408">Iron</keyword>
<feature type="transmembrane region" description="Helical" evidence="19">
    <location>
        <begin position="209"/>
        <end position="232"/>
    </location>
</feature>
<evidence type="ECO:0000256" key="17">
    <source>
        <dbReference type="ARBA" id="ARBA00047816"/>
    </source>
</evidence>
<dbReference type="GO" id="GO:0004129">
    <property type="term" value="F:cytochrome-c oxidase activity"/>
    <property type="evidence" value="ECO:0007669"/>
    <property type="project" value="UniProtKB-EC"/>
</dbReference>